<sequence length="76" mass="8847">MNPHFFSATFRDEHRYTIPTDGLHGALFVGIFLLCWIGKALARFRYRLCLRWLCWHPDCKQAKNRPAAASNGKPEQ</sequence>
<comment type="caution">
    <text evidence="2">The sequence shown here is derived from an EMBL/GenBank/DDBJ whole genome shotgun (WGS) entry which is preliminary data.</text>
</comment>
<gene>
    <name evidence="2" type="ORF">DL89DRAFT_185350</name>
</gene>
<evidence type="ECO:0000313" key="3">
    <source>
        <dbReference type="Proteomes" id="UP000193922"/>
    </source>
</evidence>
<dbReference type="EMBL" id="MCFD01000090">
    <property type="protein sequence ID" value="ORX64483.1"/>
    <property type="molecule type" value="Genomic_DNA"/>
</dbReference>
<feature type="transmembrane region" description="Helical" evidence="1">
    <location>
        <begin position="23"/>
        <end position="42"/>
    </location>
</feature>
<dbReference type="Proteomes" id="UP000193922">
    <property type="component" value="Unassembled WGS sequence"/>
</dbReference>
<evidence type="ECO:0000313" key="2">
    <source>
        <dbReference type="EMBL" id="ORX64483.1"/>
    </source>
</evidence>
<dbReference type="RefSeq" id="XP_040739270.1">
    <property type="nucleotide sequence ID" value="XM_040883952.1"/>
</dbReference>
<name>A0A1Y1VTH2_9FUNG</name>
<proteinExistence type="predicted"/>
<reference evidence="2 3" key="1">
    <citation type="submission" date="2016-07" db="EMBL/GenBank/DDBJ databases">
        <title>Pervasive Adenine N6-methylation of Active Genes in Fungi.</title>
        <authorList>
            <consortium name="DOE Joint Genome Institute"/>
            <person name="Mondo S.J."/>
            <person name="Dannebaum R.O."/>
            <person name="Kuo R.C."/>
            <person name="Labutti K."/>
            <person name="Haridas S."/>
            <person name="Kuo A."/>
            <person name="Salamov A."/>
            <person name="Ahrendt S.R."/>
            <person name="Lipzen A."/>
            <person name="Sullivan W."/>
            <person name="Andreopoulos W.B."/>
            <person name="Clum A."/>
            <person name="Lindquist E."/>
            <person name="Daum C."/>
            <person name="Ramamoorthy G.K."/>
            <person name="Gryganskyi A."/>
            <person name="Culley D."/>
            <person name="Magnuson J.K."/>
            <person name="James T.Y."/>
            <person name="O'Malley M.A."/>
            <person name="Stajich J.E."/>
            <person name="Spatafora J.W."/>
            <person name="Visel A."/>
            <person name="Grigoriev I.V."/>
        </authorList>
    </citation>
    <scope>NUCLEOTIDE SEQUENCE [LARGE SCALE GENOMIC DNA]</scope>
    <source>
        <strain evidence="2 3">ATCC 12442</strain>
    </source>
</reference>
<keyword evidence="1" id="KW-1133">Transmembrane helix</keyword>
<accession>A0A1Y1VTH2</accession>
<dbReference type="AlphaFoldDB" id="A0A1Y1VTH2"/>
<protein>
    <submittedName>
        <fullName evidence="2">Uncharacterized protein</fullName>
    </submittedName>
</protein>
<keyword evidence="1" id="KW-0812">Transmembrane</keyword>
<keyword evidence="3" id="KW-1185">Reference proteome</keyword>
<dbReference type="GeneID" id="63800600"/>
<organism evidence="2 3">
    <name type="scientific">Linderina pennispora</name>
    <dbReference type="NCBI Taxonomy" id="61395"/>
    <lineage>
        <taxon>Eukaryota</taxon>
        <taxon>Fungi</taxon>
        <taxon>Fungi incertae sedis</taxon>
        <taxon>Zoopagomycota</taxon>
        <taxon>Kickxellomycotina</taxon>
        <taxon>Kickxellomycetes</taxon>
        <taxon>Kickxellales</taxon>
        <taxon>Kickxellaceae</taxon>
        <taxon>Linderina</taxon>
    </lineage>
</organism>
<keyword evidence="1" id="KW-0472">Membrane</keyword>
<evidence type="ECO:0000256" key="1">
    <source>
        <dbReference type="SAM" id="Phobius"/>
    </source>
</evidence>